<sequence>MDFTVFGLNSGRLLAVPFVSQTSPATLAELEDAIWRTIDGIHSDVLLSAATVEQKFQIVNRIEAGETLAKLSKEFGVSTVGDMRRDSEKIKKFYAASNGKSAKLQKTMKCTNGEELDNVLYKWFIQKRSEGVRISGMMIQQQALNFNSKLGGSKKFQASSG</sequence>
<dbReference type="InterPro" id="IPR050863">
    <property type="entry name" value="CenT-Element_Derived"/>
</dbReference>
<dbReference type="InterPro" id="IPR006600">
    <property type="entry name" value="HTH_CenpB_DNA-bd_dom"/>
</dbReference>
<keyword evidence="2" id="KW-0238">DNA-binding</keyword>
<evidence type="ECO:0000256" key="2">
    <source>
        <dbReference type="ARBA" id="ARBA00023125"/>
    </source>
</evidence>
<evidence type="ECO:0000259" key="3">
    <source>
        <dbReference type="PROSITE" id="PS51253"/>
    </source>
</evidence>
<dbReference type="GO" id="GO:0005634">
    <property type="term" value="C:nucleus"/>
    <property type="evidence" value="ECO:0007669"/>
    <property type="project" value="UniProtKB-SubCell"/>
</dbReference>
<dbReference type="EMBL" id="BGPR01005279">
    <property type="protein sequence ID" value="GBN08648.1"/>
    <property type="molecule type" value="Genomic_DNA"/>
</dbReference>
<name>A0A4Y2L217_ARAVE</name>
<evidence type="ECO:0000313" key="4">
    <source>
        <dbReference type="EMBL" id="GBN08648.1"/>
    </source>
</evidence>
<evidence type="ECO:0000313" key="5">
    <source>
        <dbReference type="Proteomes" id="UP000499080"/>
    </source>
</evidence>
<organism evidence="4 5">
    <name type="scientific">Araneus ventricosus</name>
    <name type="common">Orbweaver spider</name>
    <name type="synonym">Epeira ventricosa</name>
    <dbReference type="NCBI Taxonomy" id="182803"/>
    <lineage>
        <taxon>Eukaryota</taxon>
        <taxon>Metazoa</taxon>
        <taxon>Ecdysozoa</taxon>
        <taxon>Arthropoda</taxon>
        <taxon>Chelicerata</taxon>
        <taxon>Arachnida</taxon>
        <taxon>Araneae</taxon>
        <taxon>Araneomorphae</taxon>
        <taxon>Entelegynae</taxon>
        <taxon>Araneoidea</taxon>
        <taxon>Araneidae</taxon>
        <taxon>Araneus</taxon>
    </lineage>
</organism>
<dbReference type="PANTHER" id="PTHR19303">
    <property type="entry name" value="TRANSPOSON"/>
    <property type="match status" value="1"/>
</dbReference>
<protein>
    <recommendedName>
        <fullName evidence="3">HTH CENPB-type domain-containing protein</fullName>
    </recommendedName>
</protein>
<evidence type="ECO:0000256" key="1">
    <source>
        <dbReference type="ARBA" id="ARBA00004123"/>
    </source>
</evidence>
<comment type="subcellular location">
    <subcellularLocation>
        <location evidence="1">Nucleus</location>
    </subcellularLocation>
</comment>
<dbReference type="Pfam" id="PF03221">
    <property type="entry name" value="HTH_Tnp_Tc5"/>
    <property type="match status" value="1"/>
</dbReference>
<keyword evidence="5" id="KW-1185">Reference proteome</keyword>
<dbReference type="AlphaFoldDB" id="A0A4Y2L217"/>
<dbReference type="Gene3D" id="1.10.10.10">
    <property type="entry name" value="Winged helix-like DNA-binding domain superfamily/Winged helix DNA-binding domain"/>
    <property type="match status" value="1"/>
</dbReference>
<feature type="domain" description="HTH CENPB-type" evidence="3">
    <location>
        <begin position="104"/>
        <end position="161"/>
    </location>
</feature>
<comment type="caution">
    <text evidence="4">The sequence shown here is derived from an EMBL/GenBank/DDBJ whole genome shotgun (WGS) entry which is preliminary data.</text>
</comment>
<gene>
    <name evidence="4" type="ORF">AVEN_20923_1</name>
</gene>
<dbReference type="Proteomes" id="UP000499080">
    <property type="component" value="Unassembled WGS sequence"/>
</dbReference>
<dbReference type="OrthoDB" id="361972at2759"/>
<dbReference type="GO" id="GO:0003677">
    <property type="term" value="F:DNA binding"/>
    <property type="evidence" value="ECO:0007669"/>
    <property type="project" value="UniProtKB-KW"/>
</dbReference>
<dbReference type="PANTHER" id="PTHR19303:SF16">
    <property type="entry name" value="JERKY PROTEIN HOMOLOG-LIKE"/>
    <property type="match status" value="1"/>
</dbReference>
<dbReference type="InterPro" id="IPR036388">
    <property type="entry name" value="WH-like_DNA-bd_sf"/>
</dbReference>
<accession>A0A4Y2L217</accession>
<proteinExistence type="predicted"/>
<dbReference type="PROSITE" id="PS51253">
    <property type="entry name" value="HTH_CENPB"/>
    <property type="match status" value="1"/>
</dbReference>
<reference evidence="4 5" key="1">
    <citation type="journal article" date="2019" name="Sci. Rep.">
        <title>Orb-weaving spider Araneus ventricosus genome elucidates the spidroin gene catalogue.</title>
        <authorList>
            <person name="Kono N."/>
            <person name="Nakamura H."/>
            <person name="Ohtoshi R."/>
            <person name="Moran D.A.P."/>
            <person name="Shinohara A."/>
            <person name="Yoshida Y."/>
            <person name="Fujiwara M."/>
            <person name="Mori M."/>
            <person name="Tomita M."/>
            <person name="Arakawa K."/>
        </authorList>
    </citation>
    <scope>NUCLEOTIDE SEQUENCE [LARGE SCALE GENOMIC DNA]</scope>
</reference>
<dbReference type="SUPFAM" id="SSF46689">
    <property type="entry name" value="Homeodomain-like"/>
    <property type="match status" value="1"/>
</dbReference>
<dbReference type="InterPro" id="IPR009057">
    <property type="entry name" value="Homeodomain-like_sf"/>
</dbReference>
<dbReference type="Gene3D" id="1.10.10.60">
    <property type="entry name" value="Homeodomain-like"/>
    <property type="match status" value="1"/>
</dbReference>